<dbReference type="EMBL" id="KZ507330">
    <property type="protein sequence ID" value="PKU37054.1"/>
    <property type="molecule type" value="Genomic_DNA"/>
</dbReference>
<gene>
    <name evidence="1" type="ORF">llap_12644</name>
</gene>
<keyword evidence="2" id="KW-1185">Reference proteome</keyword>
<dbReference type="AlphaFoldDB" id="A0A2I0TTB8"/>
<protein>
    <submittedName>
        <fullName evidence="1">Uncharacterized protein</fullName>
    </submittedName>
</protein>
<dbReference type="Proteomes" id="UP000233556">
    <property type="component" value="Unassembled WGS sequence"/>
</dbReference>
<organism evidence="1 2">
    <name type="scientific">Limosa lapponica baueri</name>
    <dbReference type="NCBI Taxonomy" id="1758121"/>
    <lineage>
        <taxon>Eukaryota</taxon>
        <taxon>Metazoa</taxon>
        <taxon>Chordata</taxon>
        <taxon>Craniata</taxon>
        <taxon>Vertebrata</taxon>
        <taxon>Euteleostomi</taxon>
        <taxon>Archelosauria</taxon>
        <taxon>Archosauria</taxon>
        <taxon>Dinosauria</taxon>
        <taxon>Saurischia</taxon>
        <taxon>Theropoda</taxon>
        <taxon>Coelurosauria</taxon>
        <taxon>Aves</taxon>
        <taxon>Neognathae</taxon>
        <taxon>Neoaves</taxon>
        <taxon>Charadriiformes</taxon>
        <taxon>Scolopacidae</taxon>
        <taxon>Limosa</taxon>
    </lineage>
</organism>
<sequence length="70" mass="7887">MTASSLRRLLGQKVIDTTAAFRRISKGDWTENQKEGKRHMKVKHQPRTNLFSLVGQETAGLAARFAVSFL</sequence>
<name>A0A2I0TTB8_LIMLA</name>
<reference evidence="2" key="1">
    <citation type="submission" date="2017-11" db="EMBL/GenBank/DDBJ databases">
        <authorList>
            <person name="Lima N.C."/>
            <person name="Parody-Merino A.M."/>
            <person name="Battley P.F."/>
            <person name="Fidler A.E."/>
            <person name="Prosdocimi F."/>
        </authorList>
    </citation>
    <scope>NUCLEOTIDE SEQUENCE [LARGE SCALE GENOMIC DNA]</scope>
</reference>
<reference evidence="2" key="2">
    <citation type="submission" date="2017-12" db="EMBL/GenBank/DDBJ databases">
        <title>Genome sequence of the Bar-tailed Godwit (Limosa lapponica baueri).</title>
        <authorList>
            <person name="Lima N.C.B."/>
            <person name="Parody-Merino A.M."/>
            <person name="Battley P.F."/>
            <person name="Fidler A.E."/>
            <person name="Prosdocimi F."/>
        </authorList>
    </citation>
    <scope>NUCLEOTIDE SEQUENCE [LARGE SCALE GENOMIC DNA]</scope>
</reference>
<evidence type="ECO:0000313" key="1">
    <source>
        <dbReference type="EMBL" id="PKU37054.1"/>
    </source>
</evidence>
<evidence type="ECO:0000313" key="2">
    <source>
        <dbReference type="Proteomes" id="UP000233556"/>
    </source>
</evidence>
<accession>A0A2I0TTB8</accession>
<proteinExistence type="predicted"/>